<evidence type="ECO:0000313" key="7">
    <source>
        <dbReference type="EMBL" id="KAF1814984.1"/>
    </source>
</evidence>
<dbReference type="OrthoDB" id="5945798at2759"/>
<dbReference type="InterPro" id="IPR002893">
    <property type="entry name" value="Znf_MYND"/>
</dbReference>
<reference evidence="7 9" key="1">
    <citation type="submission" date="2020-01" db="EMBL/GenBank/DDBJ databases">
        <authorList>
            <consortium name="DOE Joint Genome Institute"/>
            <person name="Haridas S."/>
            <person name="Albert R."/>
            <person name="Binder M."/>
            <person name="Bloem J."/>
            <person name="Labutti K."/>
            <person name="Salamov A."/>
            <person name="Andreopoulos B."/>
            <person name="Baker S.E."/>
            <person name="Barry K."/>
            <person name="Bills G."/>
            <person name="Bluhm B.H."/>
            <person name="Cannon C."/>
            <person name="Castanera R."/>
            <person name="Culley D.E."/>
            <person name="Daum C."/>
            <person name="Ezra D."/>
            <person name="Gonzalez J.B."/>
            <person name="Henrissat B."/>
            <person name="Kuo A."/>
            <person name="Liang C."/>
            <person name="Lipzen A."/>
            <person name="Lutzoni F."/>
            <person name="Magnuson J."/>
            <person name="Mondo S."/>
            <person name="Nolan M."/>
            <person name="Ohm R."/>
            <person name="Pangilinan J."/>
            <person name="Park H.-J."/>
            <person name="Ramirez L."/>
            <person name="Alfaro M."/>
            <person name="Sun H."/>
            <person name="Tritt A."/>
            <person name="Yoshinaga Y."/>
            <person name="Zwiers L.-H."/>
            <person name="Turgeon B.G."/>
            <person name="Goodwin S.B."/>
            <person name="Spatafora J.W."/>
            <person name="Crous P.W."/>
            <person name="Grigoriev I.V."/>
        </authorList>
    </citation>
    <scope>NUCLEOTIDE SEQUENCE</scope>
    <source>
        <strain evidence="7 9">CBS 781.70</strain>
    </source>
</reference>
<keyword evidence="3" id="KW-0862">Zinc</keyword>
<evidence type="ECO:0000259" key="5">
    <source>
        <dbReference type="PROSITE" id="PS50280"/>
    </source>
</evidence>
<dbReference type="InterPro" id="IPR001214">
    <property type="entry name" value="SET_dom"/>
</dbReference>
<evidence type="ECO:0000256" key="4">
    <source>
        <dbReference type="PROSITE-ProRule" id="PRU00134"/>
    </source>
</evidence>
<dbReference type="PROSITE" id="PS50865">
    <property type="entry name" value="ZF_MYND_2"/>
    <property type="match status" value="1"/>
</dbReference>
<dbReference type="Gene3D" id="6.10.140.2220">
    <property type="match status" value="1"/>
</dbReference>
<dbReference type="Gene3D" id="1.10.220.160">
    <property type="match status" value="1"/>
</dbReference>
<organism evidence="7">
    <name type="scientific">Eremomyces bilateralis CBS 781.70</name>
    <dbReference type="NCBI Taxonomy" id="1392243"/>
    <lineage>
        <taxon>Eukaryota</taxon>
        <taxon>Fungi</taxon>
        <taxon>Dikarya</taxon>
        <taxon>Ascomycota</taxon>
        <taxon>Pezizomycotina</taxon>
        <taxon>Dothideomycetes</taxon>
        <taxon>Dothideomycetes incertae sedis</taxon>
        <taxon>Eremomycetales</taxon>
        <taxon>Eremomycetaceae</taxon>
        <taxon>Eremomyces</taxon>
    </lineage>
</organism>
<dbReference type="InterPro" id="IPR046341">
    <property type="entry name" value="SET_dom_sf"/>
</dbReference>
<dbReference type="Pfam" id="PF00856">
    <property type="entry name" value="SET"/>
    <property type="match status" value="1"/>
</dbReference>
<name>A0A6G1GAC6_9PEZI</name>
<dbReference type="PROSITE" id="PS50280">
    <property type="entry name" value="SET"/>
    <property type="match status" value="1"/>
</dbReference>
<dbReference type="EMBL" id="ML975152">
    <property type="protein sequence ID" value="KAF1814984.1"/>
    <property type="molecule type" value="Genomic_DNA"/>
</dbReference>
<sequence>MSVKGTVHMSMVQPLKPHIPTPVRCIIENTVVSVSRIFVDESSLIGKIRGYGLFTTDKIAAYTDVFRTSNPATWCVMPQVFKQACDNCFADRARDVGQLDYQLDPTNKMQPLIPCDGCKRVYYCDDFCRRAAWDNHHKRECQYFQEERWKWICVNQFAKLARLVMRLYSSEASEEQIFALRGQLPMHPSRLQRYLKNPIFTQTIRILTETMAHLCRAEGRLPLSWQDCTRLAIRVRSSLRFDRKPKLIIVKLDSLVRLYRLSPCHQFHMTYRIDLTMIYVCHSCDPNCHYFVNGKELVLRTLKPIQPGEQLTASLIVRAELSAVDRTGFLASEVNQPCECSKCIEEYFSSLSPASTALQTLSNILRNPALDGPTTLAADAWRPLRGRVWDFALGTYHFQEAFELVARITTWAYFCAPPFEEHPHRVYPLIVVCLALNGALRYALSPASPRGSFGLKEAVGEDDLGCALSDCCTQAINDGKNIFGPDCYPFRKLEDMFGLFYVRNAKQTTYEEFLFEFRAKYPALIKWCSDAAVDNAERFEQWLTMVPLLFENH</sequence>
<keyword evidence="2 4" id="KW-0863">Zinc-finger</keyword>
<dbReference type="PANTHER" id="PTHR12197">
    <property type="entry name" value="HISTONE-LYSINE N-METHYLTRANSFERASE SMYD"/>
    <property type="match status" value="1"/>
</dbReference>
<evidence type="ECO:0000313" key="8">
    <source>
        <dbReference type="Proteomes" id="UP000504638"/>
    </source>
</evidence>
<feature type="domain" description="MYND-type" evidence="6">
    <location>
        <begin position="85"/>
        <end position="141"/>
    </location>
</feature>
<gene>
    <name evidence="7 9" type="ORF">P152DRAFT_480095</name>
</gene>
<reference evidence="9" key="2">
    <citation type="submission" date="2020-04" db="EMBL/GenBank/DDBJ databases">
        <authorList>
            <consortium name="NCBI Genome Project"/>
        </authorList>
    </citation>
    <scope>NUCLEOTIDE SEQUENCE</scope>
    <source>
        <strain evidence="9">CBS 781.70</strain>
    </source>
</reference>
<dbReference type="Gene3D" id="2.170.270.10">
    <property type="entry name" value="SET domain"/>
    <property type="match status" value="1"/>
</dbReference>
<dbReference type="Pfam" id="PF01753">
    <property type="entry name" value="zf-MYND"/>
    <property type="match status" value="1"/>
</dbReference>
<keyword evidence="8" id="KW-1185">Reference proteome</keyword>
<reference evidence="9" key="3">
    <citation type="submission" date="2025-04" db="UniProtKB">
        <authorList>
            <consortium name="RefSeq"/>
        </authorList>
    </citation>
    <scope>IDENTIFICATION</scope>
    <source>
        <strain evidence="9">CBS 781.70</strain>
    </source>
</reference>
<dbReference type="SUPFAM" id="SSF82199">
    <property type="entry name" value="SET domain"/>
    <property type="match status" value="1"/>
</dbReference>
<proteinExistence type="predicted"/>
<dbReference type="AlphaFoldDB" id="A0A6G1GAC6"/>
<evidence type="ECO:0000256" key="1">
    <source>
        <dbReference type="ARBA" id="ARBA00022723"/>
    </source>
</evidence>
<evidence type="ECO:0000313" key="9">
    <source>
        <dbReference type="RefSeq" id="XP_033536615.1"/>
    </source>
</evidence>
<protein>
    <submittedName>
        <fullName evidence="7 9">Uncharacterized protein</fullName>
    </submittedName>
</protein>
<dbReference type="Proteomes" id="UP000504638">
    <property type="component" value="Unplaced"/>
</dbReference>
<dbReference type="GeneID" id="54422317"/>
<accession>A0A6G1GAC6</accession>
<dbReference type="GO" id="GO:0008270">
    <property type="term" value="F:zinc ion binding"/>
    <property type="evidence" value="ECO:0007669"/>
    <property type="project" value="UniProtKB-KW"/>
</dbReference>
<dbReference type="InterPro" id="IPR050869">
    <property type="entry name" value="H3K4_H4K5_MeTrfase"/>
</dbReference>
<feature type="domain" description="SET" evidence="5">
    <location>
        <begin position="35"/>
        <end position="316"/>
    </location>
</feature>
<keyword evidence="1" id="KW-0479">Metal-binding</keyword>
<evidence type="ECO:0000256" key="2">
    <source>
        <dbReference type="ARBA" id="ARBA00022771"/>
    </source>
</evidence>
<dbReference type="RefSeq" id="XP_033536615.1">
    <property type="nucleotide sequence ID" value="XM_033681747.1"/>
</dbReference>
<dbReference type="GO" id="GO:0005634">
    <property type="term" value="C:nucleus"/>
    <property type="evidence" value="ECO:0007669"/>
    <property type="project" value="TreeGrafter"/>
</dbReference>
<evidence type="ECO:0000259" key="6">
    <source>
        <dbReference type="PROSITE" id="PS50865"/>
    </source>
</evidence>
<evidence type="ECO:0000256" key="3">
    <source>
        <dbReference type="ARBA" id="ARBA00022833"/>
    </source>
</evidence>
<dbReference type="PANTHER" id="PTHR12197:SF251">
    <property type="entry name" value="EG:BACR7C10.4 PROTEIN"/>
    <property type="match status" value="1"/>
</dbReference>